<name>A0A0F9MRX4_9ZZZZ</name>
<comment type="caution">
    <text evidence="1">The sequence shown here is derived from an EMBL/GenBank/DDBJ whole genome shotgun (WGS) entry which is preliminary data.</text>
</comment>
<dbReference type="AlphaFoldDB" id="A0A0F9MRX4"/>
<protein>
    <submittedName>
        <fullName evidence="1">Uncharacterized protein</fullName>
    </submittedName>
</protein>
<sequence length="117" mass="13397">MVNEIWGVPYIEKQLEKASKLPKKILAAAPDDWMAKIRIQMEVCDKDEALVVTGNGIYLKCVNYNDIAKVMAFLHAHDYNSMSAKYVGQEQFNSDGEYTGPWEHGIEAYFRRLHGDK</sequence>
<proteinExistence type="predicted"/>
<accession>A0A0F9MRX4</accession>
<organism evidence="1">
    <name type="scientific">marine sediment metagenome</name>
    <dbReference type="NCBI Taxonomy" id="412755"/>
    <lineage>
        <taxon>unclassified sequences</taxon>
        <taxon>metagenomes</taxon>
        <taxon>ecological metagenomes</taxon>
    </lineage>
</organism>
<dbReference type="EMBL" id="LAZR01009548">
    <property type="protein sequence ID" value="KKM71962.1"/>
    <property type="molecule type" value="Genomic_DNA"/>
</dbReference>
<gene>
    <name evidence="1" type="ORF">LCGC14_1425330</name>
</gene>
<evidence type="ECO:0000313" key="1">
    <source>
        <dbReference type="EMBL" id="KKM71962.1"/>
    </source>
</evidence>
<reference evidence="1" key="1">
    <citation type="journal article" date="2015" name="Nature">
        <title>Complex archaea that bridge the gap between prokaryotes and eukaryotes.</title>
        <authorList>
            <person name="Spang A."/>
            <person name="Saw J.H."/>
            <person name="Jorgensen S.L."/>
            <person name="Zaremba-Niedzwiedzka K."/>
            <person name="Martijn J."/>
            <person name="Lind A.E."/>
            <person name="van Eijk R."/>
            <person name="Schleper C."/>
            <person name="Guy L."/>
            <person name="Ettema T.J."/>
        </authorList>
    </citation>
    <scope>NUCLEOTIDE SEQUENCE</scope>
</reference>